<dbReference type="EnsemblMetazoa" id="MESCA011537-RA">
    <property type="protein sequence ID" value="MESCA011537-PA"/>
    <property type="gene ID" value="MESCA011537"/>
</dbReference>
<keyword evidence="5" id="KW-0479">Metal-binding</keyword>
<dbReference type="EMBL" id="CAQQ02381023">
    <property type="status" value="NOT_ANNOTATED_CDS"/>
    <property type="molecule type" value="Genomic_DNA"/>
</dbReference>
<keyword evidence="15" id="KW-1185">Reference proteome</keyword>
<dbReference type="Pfam" id="PF00211">
    <property type="entry name" value="Guanylate_cyc"/>
    <property type="match status" value="1"/>
</dbReference>
<keyword evidence="10 12" id="KW-0472">Membrane</keyword>
<keyword evidence="6" id="KW-0547">Nucleotide-binding</keyword>
<dbReference type="Proteomes" id="UP000015102">
    <property type="component" value="Unassembled WGS sequence"/>
</dbReference>
<dbReference type="Gene3D" id="3.30.70.1230">
    <property type="entry name" value="Nucleotide cyclase"/>
    <property type="match status" value="1"/>
</dbReference>
<dbReference type="STRING" id="36166.T1H5G0"/>
<evidence type="ECO:0000256" key="9">
    <source>
        <dbReference type="ARBA" id="ARBA00022989"/>
    </source>
</evidence>
<comment type="subcellular location">
    <subcellularLocation>
        <location evidence="2">Membrane</location>
        <topology evidence="2">Multi-pass membrane protein</topology>
    </subcellularLocation>
</comment>
<dbReference type="InterPro" id="IPR029787">
    <property type="entry name" value="Nucleotide_cyclase"/>
</dbReference>
<feature type="transmembrane region" description="Helical" evidence="12">
    <location>
        <begin position="6"/>
        <end position="24"/>
    </location>
</feature>
<evidence type="ECO:0000256" key="12">
    <source>
        <dbReference type="SAM" id="Phobius"/>
    </source>
</evidence>
<evidence type="ECO:0000259" key="13">
    <source>
        <dbReference type="PROSITE" id="PS50125"/>
    </source>
</evidence>
<dbReference type="AlphaFoldDB" id="T1H5G0"/>
<protein>
    <recommendedName>
        <fullName evidence="3">adenylate cyclase</fullName>
        <ecNumber evidence="3">4.6.1.1</ecNumber>
    </recommendedName>
</protein>
<dbReference type="PANTHER" id="PTHR45627:SF8">
    <property type="entry name" value="ADENYLATE CYCLASE TYPE 9"/>
    <property type="match status" value="1"/>
</dbReference>
<keyword evidence="7" id="KW-0067">ATP-binding</keyword>
<dbReference type="EC" id="4.6.1.1" evidence="3"/>
<dbReference type="GO" id="GO:0009190">
    <property type="term" value="P:cyclic nucleotide biosynthetic process"/>
    <property type="evidence" value="ECO:0007669"/>
    <property type="project" value="InterPro"/>
</dbReference>
<dbReference type="GO" id="GO:0007189">
    <property type="term" value="P:adenylate cyclase-activating G protein-coupled receptor signaling pathway"/>
    <property type="evidence" value="ECO:0007669"/>
    <property type="project" value="TreeGrafter"/>
</dbReference>
<feature type="domain" description="Guanylate cyclase" evidence="13">
    <location>
        <begin position="116"/>
        <end position="156"/>
    </location>
</feature>
<dbReference type="GO" id="GO:0004016">
    <property type="term" value="F:adenylate cyclase activity"/>
    <property type="evidence" value="ECO:0007669"/>
    <property type="project" value="UniProtKB-EC"/>
</dbReference>
<organism evidence="14 15">
    <name type="scientific">Megaselia scalaris</name>
    <name type="common">Humpbacked fly</name>
    <name type="synonym">Phora scalaris</name>
    <dbReference type="NCBI Taxonomy" id="36166"/>
    <lineage>
        <taxon>Eukaryota</taxon>
        <taxon>Metazoa</taxon>
        <taxon>Ecdysozoa</taxon>
        <taxon>Arthropoda</taxon>
        <taxon>Hexapoda</taxon>
        <taxon>Insecta</taxon>
        <taxon>Pterygota</taxon>
        <taxon>Neoptera</taxon>
        <taxon>Endopterygota</taxon>
        <taxon>Diptera</taxon>
        <taxon>Brachycera</taxon>
        <taxon>Muscomorpha</taxon>
        <taxon>Platypezoidea</taxon>
        <taxon>Phoridae</taxon>
        <taxon>Megaseliini</taxon>
        <taxon>Megaselia</taxon>
    </lineage>
</organism>
<evidence type="ECO:0000256" key="4">
    <source>
        <dbReference type="ARBA" id="ARBA00022692"/>
    </source>
</evidence>
<reference evidence="14" key="2">
    <citation type="submission" date="2015-06" db="UniProtKB">
        <authorList>
            <consortium name="EnsemblMetazoa"/>
        </authorList>
    </citation>
    <scope>IDENTIFICATION</scope>
</reference>
<evidence type="ECO:0000256" key="5">
    <source>
        <dbReference type="ARBA" id="ARBA00022723"/>
    </source>
</evidence>
<evidence type="ECO:0000256" key="1">
    <source>
        <dbReference type="ARBA" id="ARBA00001593"/>
    </source>
</evidence>
<evidence type="ECO:0000313" key="14">
    <source>
        <dbReference type="EnsemblMetazoa" id="MESCA011537-PA"/>
    </source>
</evidence>
<dbReference type="GO" id="GO:0035556">
    <property type="term" value="P:intracellular signal transduction"/>
    <property type="evidence" value="ECO:0007669"/>
    <property type="project" value="InterPro"/>
</dbReference>
<keyword evidence="9 12" id="KW-1133">Transmembrane helix</keyword>
<evidence type="ECO:0000313" key="15">
    <source>
        <dbReference type="Proteomes" id="UP000015102"/>
    </source>
</evidence>
<feature type="transmembrane region" description="Helical" evidence="12">
    <location>
        <begin position="216"/>
        <end position="237"/>
    </location>
</feature>
<dbReference type="InterPro" id="IPR001054">
    <property type="entry name" value="A/G_cyclase"/>
</dbReference>
<keyword evidence="4 12" id="KW-0812">Transmembrane</keyword>
<dbReference type="SUPFAM" id="SSF55073">
    <property type="entry name" value="Nucleotide cyclase"/>
    <property type="match status" value="1"/>
</dbReference>
<dbReference type="GO" id="GO:0005886">
    <property type="term" value="C:plasma membrane"/>
    <property type="evidence" value="ECO:0007669"/>
    <property type="project" value="TreeGrafter"/>
</dbReference>
<evidence type="ECO:0000256" key="3">
    <source>
        <dbReference type="ARBA" id="ARBA00012201"/>
    </source>
</evidence>
<dbReference type="EMBL" id="CAQQ02381022">
    <property type="status" value="NOT_ANNOTATED_CDS"/>
    <property type="molecule type" value="Genomic_DNA"/>
</dbReference>
<evidence type="ECO:0000256" key="2">
    <source>
        <dbReference type="ARBA" id="ARBA00004141"/>
    </source>
</evidence>
<evidence type="ECO:0000256" key="8">
    <source>
        <dbReference type="ARBA" id="ARBA00022842"/>
    </source>
</evidence>
<evidence type="ECO:0000256" key="6">
    <source>
        <dbReference type="ARBA" id="ARBA00022741"/>
    </source>
</evidence>
<comment type="catalytic activity">
    <reaction evidence="1">
        <text>ATP = 3',5'-cyclic AMP + diphosphate</text>
        <dbReference type="Rhea" id="RHEA:15389"/>
        <dbReference type="ChEBI" id="CHEBI:30616"/>
        <dbReference type="ChEBI" id="CHEBI:33019"/>
        <dbReference type="ChEBI" id="CHEBI:58165"/>
        <dbReference type="EC" id="4.6.1.1"/>
    </reaction>
</comment>
<evidence type="ECO:0000256" key="10">
    <source>
        <dbReference type="ARBA" id="ARBA00023136"/>
    </source>
</evidence>
<dbReference type="GO" id="GO:0005524">
    <property type="term" value="F:ATP binding"/>
    <property type="evidence" value="ECO:0007669"/>
    <property type="project" value="UniProtKB-KW"/>
</dbReference>
<dbReference type="PANTHER" id="PTHR45627">
    <property type="entry name" value="ADENYLATE CYCLASE TYPE 1"/>
    <property type="match status" value="1"/>
</dbReference>
<proteinExistence type="predicted"/>
<evidence type="ECO:0000256" key="11">
    <source>
        <dbReference type="ARBA" id="ARBA00023239"/>
    </source>
</evidence>
<keyword evidence="11" id="KW-0456">Lyase</keyword>
<dbReference type="GO" id="GO:0046872">
    <property type="term" value="F:metal ion binding"/>
    <property type="evidence" value="ECO:0007669"/>
    <property type="project" value="UniProtKB-KW"/>
</dbReference>
<accession>T1H5G0</accession>
<dbReference type="HOGENOM" id="CLU_977579_0_0_1"/>
<name>T1H5G0_MEGSC</name>
<reference evidence="15" key="1">
    <citation type="submission" date="2013-02" db="EMBL/GenBank/DDBJ databases">
        <authorList>
            <person name="Hughes D."/>
        </authorList>
    </citation>
    <scope>NUCLEOTIDE SEQUENCE</scope>
    <source>
        <strain>Durham</strain>
        <strain evidence="15">NC isolate 2 -- Noor lab</strain>
    </source>
</reference>
<keyword evidence="8" id="KW-0460">Magnesium</keyword>
<evidence type="ECO:0000256" key="7">
    <source>
        <dbReference type="ARBA" id="ARBA00022840"/>
    </source>
</evidence>
<dbReference type="PROSITE" id="PS50125">
    <property type="entry name" value="GUANYLATE_CYCLASE_2"/>
    <property type="match status" value="1"/>
</dbReference>
<sequence length="285" mass="32030">MRNSLAVITGMCFVGIAIGQLTSYKPMKVDLFANASRNLSEFTTEEMKWFIVFLNREFEIGYRLTFYGNAVANKDKMQVQNLKNQADMLLHNIIPKHVAEELRKQAKYSENHHNVGIIFASIVNFNEMYDESYLGGKEYLRVLNELIGDFDELLSRSFEASMTTGNFGIHFVQHLLLQLGLGLGSLLLHFEPSPPPLFPMQQISASSESRFFGRDLAVTIIFGGVLIFLGSSFSFRFKDDTLGRDERMGEGFKEAEMAPTGDAGGTIGWITDKFVALCDSVTPFK</sequence>